<keyword evidence="5" id="KW-0597">Phosphoprotein</keyword>
<feature type="transmembrane region" description="Helical" evidence="17">
    <location>
        <begin position="163"/>
        <end position="188"/>
    </location>
</feature>
<gene>
    <name evidence="20" type="ORF">ACFQPF_14240</name>
</gene>
<dbReference type="PANTHER" id="PTHR45528:SF11">
    <property type="entry name" value="HISTIDINE KINASE"/>
    <property type="match status" value="1"/>
</dbReference>
<evidence type="ECO:0000259" key="19">
    <source>
        <dbReference type="PROSITE" id="PS50885"/>
    </source>
</evidence>
<dbReference type="PRINTS" id="PR00344">
    <property type="entry name" value="BCTRLSENSOR"/>
</dbReference>
<evidence type="ECO:0000256" key="9">
    <source>
        <dbReference type="ARBA" id="ARBA00022777"/>
    </source>
</evidence>
<dbReference type="EMBL" id="JBHTCP010000047">
    <property type="protein sequence ID" value="MFC7372823.1"/>
    <property type="molecule type" value="Genomic_DNA"/>
</dbReference>
<evidence type="ECO:0000256" key="15">
    <source>
        <dbReference type="ARBA" id="ARBA00037219"/>
    </source>
</evidence>
<evidence type="ECO:0000256" key="4">
    <source>
        <dbReference type="ARBA" id="ARBA00022475"/>
    </source>
</evidence>
<reference evidence="21" key="1">
    <citation type="journal article" date="2019" name="Int. J. Syst. Evol. Microbiol.">
        <title>The Global Catalogue of Microorganisms (GCM) 10K type strain sequencing project: providing services to taxonomists for standard genome sequencing and annotation.</title>
        <authorList>
            <consortium name="The Broad Institute Genomics Platform"/>
            <consortium name="The Broad Institute Genome Sequencing Center for Infectious Disease"/>
            <person name="Wu L."/>
            <person name="Ma J."/>
        </authorList>
    </citation>
    <scope>NUCLEOTIDE SEQUENCE [LARGE SCALE GENOMIC DNA]</scope>
    <source>
        <strain evidence="21">NBRC 106396</strain>
    </source>
</reference>
<dbReference type="InterPro" id="IPR050398">
    <property type="entry name" value="HssS/ArlS-like"/>
</dbReference>
<dbReference type="InterPro" id="IPR036097">
    <property type="entry name" value="HisK_dim/P_sf"/>
</dbReference>
<evidence type="ECO:0000256" key="2">
    <source>
        <dbReference type="ARBA" id="ARBA00004651"/>
    </source>
</evidence>
<dbReference type="SMART" id="SM00388">
    <property type="entry name" value="HisKA"/>
    <property type="match status" value="1"/>
</dbReference>
<keyword evidence="7 17" id="KW-0812">Transmembrane</keyword>
<evidence type="ECO:0000256" key="11">
    <source>
        <dbReference type="ARBA" id="ARBA00022989"/>
    </source>
</evidence>
<dbReference type="Pfam" id="PF00512">
    <property type="entry name" value="HisKA"/>
    <property type="match status" value="1"/>
</dbReference>
<keyword evidence="10" id="KW-0067">ATP-binding</keyword>
<dbReference type="CDD" id="cd06225">
    <property type="entry name" value="HAMP"/>
    <property type="match status" value="1"/>
</dbReference>
<comment type="subcellular location">
    <subcellularLocation>
        <location evidence="2">Cell membrane</location>
        <topology evidence="2">Multi-pass membrane protein</topology>
    </subcellularLocation>
</comment>
<feature type="domain" description="HAMP" evidence="19">
    <location>
        <begin position="185"/>
        <end position="237"/>
    </location>
</feature>
<dbReference type="RefSeq" id="WP_379750389.1">
    <property type="nucleotide sequence ID" value="NZ_JBHTCP010000047.1"/>
</dbReference>
<dbReference type="Proteomes" id="UP001596549">
    <property type="component" value="Unassembled WGS sequence"/>
</dbReference>
<comment type="caution">
    <text evidence="20">The sequence shown here is derived from an EMBL/GenBank/DDBJ whole genome shotgun (WGS) entry which is preliminary data.</text>
</comment>
<evidence type="ECO:0000256" key="5">
    <source>
        <dbReference type="ARBA" id="ARBA00022553"/>
    </source>
</evidence>
<evidence type="ECO:0000256" key="1">
    <source>
        <dbReference type="ARBA" id="ARBA00000085"/>
    </source>
</evidence>
<evidence type="ECO:0000256" key="14">
    <source>
        <dbReference type="ARBA" id="ARBA00023136"/>
    </source>
</evidence>
<keyword evidence="21" id="KW-1185">Reference proteome</keyword>
<evidence type="ECO:0000256" key="3">
    <source>
        <dbReference type="ARBA" id="ARBA00012438"/>
    </source>
</evidence>
<keyword evidence="8" id="KW-0547">Nucleotide-binding</keyword>
<dbReference type="InterPro" id="IPR003660">
    <property type="entry name" value="HAMP_dom"/>
</dbReference>
<sequence>MKSLYSRIVVTTLAVMLLSSFFGFLIANGYYHIYLKPFNDQKITKMAEEMQGFIANNRDLKLHSYLEHTADLGYNICLADESGIIRCFGKPFAPKKMNSETIQSVMDGATFHGISTYPSNAFVTGFFKNDIKNSIGVKVNDEGTTYALFVRPNTEKQFGELRLFFSVLLVLTILISMVIVLISTTYLVKPLRKLAYATKRIASGTYDVKLNVNRDDEIGRLAKDFSTMSEGLKQLEQMRQEFVSNVSHEIQSPLASIQGFAETLRSSALSTEERDHYLRIIEEESKRLSQLSKQLLTLASLDTEEKRLEKKTFDVSEQIKQVVRMTEYSWREKELALELDLPSASIYGDENLLYQVWANLIQNSIKFSTTGDSLFISLQRNKEHCTVTIKDTGIGMTEHEQSLIFQRFYKADTSRSRNKGGSGLGLAIVQKIVQLHSGDISVTSSLGEGSTFTIKLPIHTPS</sequence>
<dbReference type="PROSITE" id="PS50885">
    <property type="entry name" value="HAMP"/>
    <property type="match status" value="1"/>
</dbReference>
<evidence type="ECO:0000259" key="18">
    <source>
        <dbReference type="PROSITE" id="PS50109"/>
    </source>
</evidence>
<dbReference type="Gene3D" id="1.10.287.130">
    <property type="match status" value="1"/>
</dbReference>
<dbReference type="CDD" id="cd00082">
    <property type="entry name" value="HisKA"/>
    <property type="match status" value="1"/>
</dbReference>
<dbReference type="PROSITE" id="PS50109">
    <property type="entry name" value="HIS_KIN"/>
    <property type="match status" value="1"/>
</dbReference>
<dbReference type="SUPFAM" id="SSF47384">
    <property type="entry name" value="Homodimeric domain of signal transducing histidine kinase"/>
    <property type="match status" value="1"/>
</dbReference>
<evidence type="ECO:0000256" key="17">
    <source>
        <dbReference type="SAM" id="Phobius"/>
    </source>
</evidence>
<feature type="domain" description="Histidine kinase" evidence="18">
    <location>
        <begin position="245"/>
        <end position="460"/>
    </location>
</feature>
<keyword evidence="4" id="KW-1003">Cell membrane</keyword>
<comment type="catalytic activity">
    <reaction evidence="1">
        <text>ATP + protein L-histidine = ADP + protein N-phospho-L-histidine.</text>
        <dbReference type="EC" id="2.7.13.3"/>
    </reaction>
</comment>
<keyword evidence="12" id="KW-0902">Two-component regulatory system</keyword>
<keyword evidence="13" id="KW-0843">Virulence</keyword>
<dbReference type="InterPro" id="IPR003661">
    <property type="entry name" value="HisK_dim/P_dom"/>
</dbReference>
<dbReference type="InterPro" id="IPR004358">
    <property type="entry name" value="Sig_transdc_His_kin-like_C"/>
</dbReference>
<dbReference type="Gene3D" id="3.30.565.10">
    <property type="entry name" value="Histidine kinase-like ATPase, C-terminal domain"/>
    <property type="match status" value="1"/>
</dbReference>
<evidence type="ECO:0000256" key="12">
    <source>
        <dbReference type="ARBA" id="ARBA00023012"/>
    </source>
</evidence>
<dbReference type="SMART" id="SM00387">
    <property type="entry name" value="HATPase_c"/>
    <property type="match status" value="1"/>
</dbReference>
<name>A0ABW2NU82_9BACL</name>
<dbReference type="SMART" id="SM00304">
    <property type="entry name" value="HAMP"/>
    <property type="match status" value="1"/>
</dbReference>
<keyword evidence="9 20" id="KW-0418">Kinase</keyword>
<evidence type="ECO:0000256" key="13">
    <source>
        <dbReference type="ARBA" id="ARBA00023026"/>
    </source>
</evidence>
<organism evidence="20 21">
    <name type="scientific">Fictibacillus iocasae</name>
    <dbReference type="NCBI Taxonomy" id="2715437"/>
    <lineage>
        <taxon>Bacteria</taxon>
        <taxon>Bacillati</taxon>
        <taxon>Bacillota</taxon>
        <taxon>Bacilli</taxon>
        <taxon>Bacillales</taxon>
        <taxon>Fictibacillaceae</taxon>
        <taxon>Fictibacillus</taxon>
    </lineage>
</organism>
<dbReference type="InterPro" id="IPR003594">
    <property type="entry name" value="HATPase_dom"/>
</dbReference>
<dbReference type="EC" id="2.7.13.3" evidence="3"/>
<evidence type="ECO:0000256" key="10">
    <source>
        <dbReference type="ARBA" id="ARBA00022840"/>
    </source>
</evidence>
<keyword evidence="14 17" id="KW-0472">Membrane</keyword>
<dbReference type="Pfam" id="PF02518">
    <property type="entry name" value="HATPase_c"/>
    <property type="match status" value="1"/>
</dbReference>
<dbReference type="PANTHER" id="PTHR45528">
    <property type="entry name" value="SENSOR HISTIDINE KINASE CPXA"/>
    <property type="match status" value="1"/>
</dbReference>
<evidence type="ECO:0000256" key="6">
    <source>
        <dbReference type="ARBA" id="ARBA00022679"/>
    </source>
</evidence>
<evidence type="ECO:0000313" key="21">
    <source>
        <dbReference type="Proteomes" id="UP001596549"/>
    </source>
</evidence>
<comment type="function">
    <text evidence="15">Member of the two-component regulatory system HssS/HssR involved in intracellular heme homeostasis and tempering of staphylococcal virulence. HssS functions as a heme sensor histidine kinase which is autophosphorylated at a histidine residue and transfers its phosphate group to an aspartate residue of HssR. HssR/HssS activates the expression of hrtAB, an efflux pump, in response to extracellular heme, hemin, hemoglobin or blood.</text>
</comment>
<evidence type="ECO:0000256" key="16">
    <source>
        <dbReference type="ARBA" id="ARBA00040841"/>
    </source>
</evidence>
<evidence type="ECO:0000313" key="20">
    <source>
        <dbReference type="EMBL" id="MFC7372823.1"/>
    </source>
</evidence>
<dbReference type="SUPFAM" id="SSF55874">
    <property type="entry name" value="ATPase domain of HSP90 chaperone/DNA topoisomerase II/histidine kinase"/>
    <property type="match status" value="1"/>
</dbReference>
<dbReference type="SUPFAM" id="SSF158472">
    <property type="entry name" value="HAMP domain-like"/>
    <property type="match status" value="1"/>
</dbReference>
<proteinExistence type="predicted"/>
<dbReference type="GO" id="GO:0016301">
    <property type="term" value="F:kinase activity"/>
    <property type="evidence" value="ECO:0007669"/>
    <property type="project" value="UniProtKB-KW"/>
</dbReference>
<dbReference type="Pfam" id="PF00672">
    <property type="entry name" value="HAMP"/>
    <property type="match status" value="1"/>
</dbReference>
<keyword evidence="6" id="KW-0808">Transferase</keyword>
<dbReference type="InterPro" id="IPR036890">
    <property type="entry name" value="HATPase_C_sf"/>
</dbReference>
<protein>
    <recommendedName>
        <fullName evidence="16">Heme sensor protein HssS</fullName>
        <ecNumber evidence="3">2.7.13.3</ecNumber>
    </recommendedName>
</protein>
<feature type="transmembrane region" description="Helical" evidence="17">
    <location>
        <begin position="6"/>
        <end position="27"/>
    </location>
</feature>
<keyword evidence="11 17" id="KW-1133">Transmembrane helix</keyword>
<accession>A0ABW2NU82</accession>
<evidence type="ECO:0000256" key="7">
    <source>
        <dbReference type="ARBA" id="ARBA00022692"/>
    </source>
</evidence>
<evidence type="ECO:0000256" key="8">
    <source>
        <dbReference type="ARBA" id="ARBA00022741"/>
    </source>
</evidence>
<dbReference type="Gene3D" id="6.10.340.10">
    <property type="match status" value="1"/>
</dbReference>
<dbReference type="InterPro" id="IPR005467">
    <property type="entry name" value="His_kinase_dom"/>
</dbReference>